<dbReference type="AlphaFoldDB" id="A0A979FFE3"/>
<dbReference type="PROSITE" id="PS50195">
    <property type="entry name" value="PX"/>
    <property type="match status" value="1"/>
</dbReference>
<dbReference type="Pfam" id="PF08628">
    <property type="entry name" value="Nexin_C"/>
    <property type="match status" value="1"/>
</dbReference>
<feature type="region of interest" description="Disordered" evidence="2">
    <location>
        <begin position="615"/>
        <end position="640"/>
    </location>
</feature>
<evidence type="ECO:0000259" key="5">
    <source>
        <dbReference type="PROSITE" id="PS50195"/>
    </source>
</evidence>
<dbReference type="Gene3D" id="3.30.1520.10">
    <property type="entry name" value="Phox-like domain"/>
    <property type="match status" value="1"/>
</dbReference>
<evidence type="ECO:0000256" key="1">
    <source>
        <dbReference type="ARBA" id="ARBA00010883"/>
    </source>
</evidence>
<dbReference type="SUPFAM" id="SSF64268">
    <property type="entry name" value="PX domain"/>
    <property type="match status" value="1"/>
</dbReference>
<dbReference type="InterPro" id="IPR003114">
    <property type="entry name" value="Phox_assoc"/>
</dbReference>
<evidence type="ECO:0000313" key="8">
    <source>
        <dbReference type="RefSeq" id="XP_047735590.1"/>
    </source>
</evidence>
<dbReference type="PROSITE" id="PS50132">
    <property type="entry name" value="RGS"/>
    <property type="match status" value="1"/>
</dbReference>
<feature type="non-terminal residue" evidence="8">
    <location>
        <position position="1"/>
    </location>
</feature>
<keyword evidence="3" id="KW-0812">Transmembrane</keyword>
<feature type="compositionally biased region" description="Polar residues" evidence="2">
    <location>
        <begin position="546"/>
        <end position="557"/>
    </location>
</feature>
<protein>
    <submittedName>
        <fullName evidence="8">Sorting nexin-14</fullName>
    </submittedName>
</protein>
<dbReference type="KEGG" id="hazt:108675780"/>
<dbReference type="InterPro" id="IPR001683">
    <property type="entry name" value="PX_dom"/>
</dbReference>
<feature type="domain" description="PX" evidence="5">
    <location>
        <begin position="678"/>
        <end position="795"/>
    </location>
</feature>
<feature type="compositionally biased region" description="Polar residues" evidence="2">
    <location>
        <begin position="618"/>
        <end position="635"/>
    </location>
</feature>
<feature type="transmembrane region" description="Helical" evidence="3">
    <location>
        <begin position="42"/>
        <end position="65"/>
    </location>
</feature>
<name>A0A979FFE3_HYAAZ</name>
<evidence type="ECO:0000256" key="3">
    <source>
        <dbReference type="SAM" id="Phobius"/>
    </source>
</evidence>
<dbReference type="RefSeq" id="XP_047735590.1">
    <property type="nucleotide sequence ID" value="XM_047879634.1"/>
</dbReference>
<evidence type="ECO:0000259" key="4">
    <source>
        <dbReference type="PROSITE" id="PS50132"/>
    </source>
</evidence>
<dbReference type="Proteomes" id="UP000694843">
    <property type="component" value="Unplaced"/>
</dbReference>
<dbReference type="OMA" id="HVDTTPI"/>
<dbReference type="InterPro" id="IPR044926">
    <property type="entry name" value="RGS_subdomain_2"/>
</dbReference>
<evidence type="ECO:0000313" key="7">
    <source>
        <dbReference type="Proteomes" id="UP000694843"/>
    </source>
</evidence>
<keyword evidence="3" id="KW-0472">Membrane</keyword>
<feature type="domain" description="PXA" evidence="6">
    <location>
        <begin position="131"/>
        <end position="307"/>
    </location>
</feature>
<keyword evidence="3" id="KW-1133">Transmembrane helix</keyword>
<dbReference type="PANTHER" id="PTHR22775">
    <property type="entry name" value="SORTING NEXIN"/>
    <property type="match status" value="1"/>
</dbReference>
<proteinExistence type="inferred from homology"/>
<dbReference type="SUPFAM" id="SSF48097">
    <property type="entry name" value="Regulator of G-protein signaling, RGS"/>
    <property type="match status" value="1"/>
</dbReference>
<dbReference type="InterPro" id="IPR016137">
    <property type="entry name" value="RGS"/>
</dbReference>
<organism evidence="7 8">
    <name type="scientific">Hyalella azteca</name>
    <name type="common">Amphipod</name>
    <dbReference type="NCBI Taxonomy" id="294128"/>
    <lineage>
        <taxon>Eukaryota</taxon>
        <taxon>Metazoa</taxon>
        <taxon>Ecdysozoa</taxon>
        <taxon>Arthropoda</taxon>
        <taxon>Crustacea</taxon>
        <taxon>Multicrustacea</taxon>
        <taxon>Malacostraca</taxon>
        <taxon>Eumalacostraca</taxon>
        <taxon>Peracarida</taxon>
        <taxon>Amphipoda</taxon>
        <taxon>Senticaudata</taxon>
        <taxon>Talitrida</taxon>
        <taxon>Talitroidea</taxon>
        <taxon>Hyalellidae</taxon>
        <taxon>Hyalella</taxon>
    </lineage>
</organism>
<dbReference type="GO" id="GO:0097352">
    <property type="term" value="P:autophagosome maturation"/>
    <property type="evidence" value="ECO:0007669"/>
    <property type="project" value="TreeGrafter"/>
</dbReference>
<reference evidence="8" key="1">
    <citation type="submission" date="2025-08" db="UniProtKB">
        <authorList>
            <consortium name="RefSeq"/>
        </authorList>
    </citation>
    <scope>IDENTIFICATION</scope>
    <source>
        <tissue evidence="8">Whole organism</tissue>
    </source>
</reference>
<dbReference type="OrthoDB" id="5957963at2759"/>
<keyword evidence="7" id="KW-1185">Reference proteome</keyword>
<dbReference type="Pfam" id="PF00615">
    <property type="entry name" value="RGS"/>
    <property type="match status" value="1"/>
</dbReference>
<dbReference type="InterPro" id="IPR013937">
    <property type="entry name" value="Sorting_nexin_C"/>
</dbReference>
<dbReference type="SMART" id="SM00313">
    <property type="entry name" value="PXA"/>
    <property type="match status" value="1"/>
</dbReference>
<dbReference type="Pfam" id="PF00787">
    <property type="entry name" value="PX"/>
    <property type="match status" value="1"/>
</dbReference>
<gene>
    <name evidence="8" type="primary">LOC108675780</name>
</gene>
<dbReference type="Pfam" id="PF02194">
    <property type="entry name" value="PXA"/>
    <property type="match status" value="1"/>
</dbReference>
<evidence type="ECO:0000256" key="2">
    <source>
        <dbReference type="SAM" id="MobiDB-lite"/>
    </source>
</evidence>
<dbReference type="Gene3D" id="1.10.167.10">
    <property type="entry name" value="Regulator of G-protein Signalling 4, domain 2"/>
    <property type="match status" value="1"/>
</dbReference>
<dbReference type="GO" id="GO:0035091">
    <property type="term" value="F:phosphatidylinositol binding"/>
    <property type="evidence" value="ECO:0007669"/>
    <property type="project" value="InterPro"/>
</dbReference>
<dbReference type="InterPro" id="IPR036305">
    <property type="entry name" value="RGS_sf"/>
</dbReference>
<feature type="compositionally biased region" description="Low complexity" evidence="2">
    <location>
        <begin position="525"/>
        <end position="535"/>
    </location>
</feature>
<dbReference type="GO" id="GO:0005770">
    <property type="term" value="C:late endosome"/>
    <property type="evidence" value="ECO:0007669"/>
    <property type="project" value="TreeGrafter"/>
</dbReference>
<sequence>LGCRSLSDLADQFNADRSLCSPSKPSSKNICYYKCSNCINCFSFVVAVVVLLSFSAGLLVPFLIFREGKHVPNLLVVFLGSEHSHIGEERRRELRRSCSVCGGEQCSHQLPTSLASPIPGPHHPHVHITVPRCVDDALDELLTLVLDEHVYSWYREFSVHDQLADEVRYVIRYAVCVLHARLQEVDLTRVITERLLPSLFSHLDQYVEGGRRVRMAGGVEAGVLEYTRRAGWLHPAMESREAEAQYLRSLVRTLETFLLPQKYQGSSVTNSFLKELLGRFLLLQLMDYLADPDTVNLLLLLLLNPDYLHQQQQRQDSLNQMLLLSSLQGLNKPHIQEPKLQSQEIKDGGSSVSRSEQDLEPVLLLKSFSSVNTLPRNSSLRNNLSAVLKDQTLLYLFHTFLKEESAINILQFCLAVEDFNRHILDPDLSGGELQALHGEAQDLYHSYMANGAFDFAVVHSEASAIVKLRTTRPLFQAYEFAYNLLEREYLPLFLNSHMYFAHLCGSRSSQGCQKSSSRSKDEDMSSGSSFFSSRKSSLRRPEIAEHQTTTSATLGHTRSSSYGGNFNFFDRGPEFSGAVKYTLENGGLVKSFSSENTEKVGLDSDDLGNINGLGLLNRSKSPSTNSINKSTGANNRSSLSRGVVQRVGSVGRSLKTFGASMIRPQVVAGNEDLTFGGRPAFYTSEEAPEEAGSYADQVCIDVTRDAEGCEETHWEVLRRFHEFYILESKLTEFHGEFQYNTLPSRRSLFTPSHASDFMLTRRQIFEEYLQKLLQTPALRRSQLLFLFLKSKDEFTSSFLPDVSLGRLLRDVPRKLVKERGQHLEPFIELFLQSAGPLMPAALGSKSDSLEEATEAREGGCGTEELYPLHTRLYGDNARSLSPPPAQCLPSPPPSAVFTCTGITEMILFIGVRVYGLGVGAVRWLVALRSVVGATVDAALMLLISRKLSAALTPHNLVRLIHLLRDALIEPGAERSSSARRRRELELRAAVLALLPPWGTRALVDDDSYREGANTLVNLVQHPLLNKQLSYVLLDQVVEELFPELGDAKDDEGVRKCNKTVGLDDTSPQSAEQEPKCVPSEGNID</sequence>
<dbReference type="InterPro" id="IPR036871">
    <property type="entry name" value="PX_dom_sf"/>
</dbReference>
<feature type="region of interest" description="Disordered" evidence="2">
    <location>
        <begin position="511"/>
        <end position="557"/>
    </location>
</feature>
<dbReference type="SMART" id="SM00315">
    <property type="entry name" value="RGS"/>
    <property type="match status" value="1"/>
</dbReference>
<evidence type="ECO:0000259" key="6">
    <source>
        <dbReference type="PROSITE" id="PS51207"/>
    </source>
</evidence>
<comment type="similarity">
    <text evidence="1">Belongs to the sorting nexin family.</text>
</comment>
<dbReference type="SMART" id="SM00312">
    <property type="entry name" value="PX"/>
    <property type="match status" value="1"/>
</dbReference>
<dbReference type="PANTHER" id="PTHR22775:SF44">
    <property type="entry name" value="SORTING NEXIN-14"/>
    <property type="match status" value="1"/>
</dbReference>
<accession>A0A979FFE3</accession>
<dbReference type="PROSITE" id="PS51207">
    <property type="entry name" value="PXA"/>
    <property type="match status" value="1"/>
</dbReference>
<feature type="domain" description="RGS" evidence="4">
    <location>
        <begin position="383"/>
        <end position="503"/>
    </location>
</feature>
<dbReference type="GeneID" id="108675780"/>
<feature type="region of interest" description="Disordered" evidence="2">
    <location>
        <begin position="1048"/>
        <end position="1084"/>
    </location>
</feature>